<evidence type="ECO:0000313" key="1">
    <source>
        <dbReference type="EMBL" id="CNL76208.1"/>
    </source>
</evidence>
<name>A0A0T9UVT4_YERAE</name>
<gene>
    <name evidence="1" type="ORF">ERS008460_03717</name>
</gene>
<dbReference type="Proteomes" id="UP000040088">
    <property type="component" value="Unassembled WGS sequence"/>
</dbReference>
<sequence>MKMTTEETLGCLTSLLDLMTHCSDNTDAETIQNASFLGLALLANLKEKDTKKP</sequence>
<organism evidence="1 2">
    <name type="scientific">Yersinia aleksiciae</name>
    <dbReference type="NCBI Taxonomy" id="263819"/>
    <lineage>
        <taxon>Bacteria</taxon>
        <taxon>Pseudomonadati</taxon>
        <taxon>Pseudomonadota</taxon>
        <taxon>Gammaproteobacteria</taxon>
        <taxon>Enterobacterales</taxon>
        <taxon>Yersiniaceae</taxon>
        <taxon>Yersinia</taxon>
    </lineage>
</organism>
<dbReference type="EMBL" id="CQEM01000021">
    <property type="protein sequence ID" value="CNL76208.1"/>
    <property type="molecule type" value="Genomic_DNA"/>
</dbReference>
<proteinExistence type="predicted"/>
<evidence type="ECO:0000313" key="2">
    <source>
        <dbReference type="Proteomes" id="UP000040088"/>
    </source>
</evidence>
<accession>A0A0T9UVT4</accession>
<protein>
    <submittedName>
        <fullName evidence="1">Uncharacterized protein</fullName>
    </submittedName>
</protein>
<dbReference type="AlphaFoldDB" id="A0A0T9UVT4"/>
<reference evidence="2" key="1">
    <citation type="submission" date="2015-03" db="EMBL/GenBank/DDBJ databases">
        <authorList>
            <consortium name="Pathogen Informatics"/>
        </authorList>
    </citation>
    <scope>NUCLEOTIDE SEQUENCE [LARGE SCALE GENOMIC DNA]</scope>
    <source>
        <strain evidence="2">IP27925</strain>
    </source>
</reference>